<gene>
    <name evidence="1" type="ORF">HELGO_WM2887</name>
</gene>
<dbReference type="AlphaFoldDB" id="A0A6S6SMA9"/>
<dbReference type="EMBL" id="CACVAS010000036">
    <property type="protein sequence ID" value="CAA6804472.1"/>
    <property type="molecule type" value="Genomic_DNA"/>
</dbReference>
<organism evidence="1">
    <name type="scientific">uncultured Sulfurovum sp</name>
    <dbReference type="NCBI Taxonomy" id="269237"/>
    <lineage>
        <taxon>Bacteria</taxon>
        <taxon>Pseudomonadati</taxon>
        <taxon>Campylobacterota</taxon>
        <taxon>Epsilonproteobacteria</taxon>
        <taxon>Campylobacterales</taxon>
        <taxon>Sulfurovaceae</taxon>
        <taxon>Sulfurovum</taxon>
        <taxon>environmental samples</taxon>
    </lineage>
</organism>
<accession>A0A6S6SMA9</accession>
<name>A0A6S6SMA9_9BACT</name>
<proteinExistence type="predicted"/>
<evidence type="ECO:0000313" key="1">
    <source>
        <dbReference type="EMBL" id="CAA6804472.1"/>
    </source>
</evidence>
<reference evidence="1" key="1">
    <citation type="submission" date="2020-01" db="EMBL/GenBank/DDBJ databases">
        <authorList>
            <person name="Meier V. D."/>
            <person name="Meier V D."/>
        </authorList>
    </citation>
    <scope>NUCLEOTIDE SEQUENCE</scope>
    <source>
        <strain evidence="1">HLG_WM_MAG_01</strain>
    </source>
</reference>
<protein>
    <submittedName>
        <fullName evidence="1">Uncharacterized protein</fullName>
    </submittedName>
</protein>
<sequence>MKKMADLLPQIEQMNREFQELSSDLIGHIEQEHLAYIEKQSVGIRGALAKIMP</sequence>